<name>A0AAV1NCV7_SCOSC</name>
<dbReference type="InterPro" id="IPR003533">
    <property type="entry name" value="Doublecortin_dom"/>
</dbReference>
<dbReference type="GO" id="GO:0005874">
    <property type="term" value="C:microtubule"/>
    <property type="evidence" value="ECO:0007669"/>
    <property type="project" value="TreeGrafter"/>
</dbReference>
<dbReference type="EMBL" id="CAWUFR010000027">
    <property type="protein sequence ID" value="CAK6956913.1"/>
    <property type="molecule type" value="Genomic_DNA"/>
</dbReference>
<dbReference type="PROSITE" id="PS50309">
    <property type="entry name" value="DC"/>
    <property type="match status" value="2"/>
</dbReference>
<dbReference type="SUPFAM" id="SSF89837">
    <property type="entry name" value="Doublecortin (DC)"/>
    <property type="match status" value="2"/>
</dbReference>
<dbReference type="CDD" id="cd17071">
    <property type="entry name" value="DCX1_DCDC2_like"/>
    <property type="match status" value="1"/>
</dbReference>
<accession>A0AAV1NCV7</accession>
<evidence type="ECO:0000259" key="2">
    <source>
        <dbReference type="PROSITE" id="PS50309"/>
    </source>
</evidence>
<dbReference type="PANTHER" id="PTHR23004:SF9">
    <property type="entry name" value="DOUBLECORTIN DOMAIN-CONTAINING PROTEIN 2C"/>
    <property type="match status" value="1"/>
</dbReference>
<evidence type="ECO:0000313" key="4">
    <source>
        <dbReference type="Proteomes" id="UP001314229"/>
    </source>
</evidence>
<feature type="domain" description="Doublecortin" evidence="2">
    <location>
        <begin position="14"/>
        <end position="97"/>
    </location>
</feature>
<protein>
    <submittedName>
        <fullName evidence="3">Doublecortin domain-containing protein 2</fullName>
    </submittedName>
</protein>
<comment type="caution">
    <text evidence="3">The sequence shown here is derived from an EMBL/GenBank/DDBJ whole genome shotgun (WGS) entry which is preliminary data.</text>
</comment>
<dbReference type="FunFam" id="3.10.20.230:FF:000004">
    <property type="entry name" value="Doublecortin domain containing 2"/>
    <property type="match status" value="1"/>
</dbReference>
<dbReference type="GO" id="GO:0035556">
    <property type="term" value="P:intracellular signal transduction"/>
    <property type="evidence" value="ECO:0007669"/>
    <property type="project" value="InterPro"/>
</dbReference>
<feature type="domain" description="Doublecortin" evidence="2">
    <location>
        <begin position="134"/>
        <end position="216"/>
    </location>
</feature>
<evidence type="ECO:0000256" key="1">
    <source>
        <dbReference type="ARBA" id="ARBA00022737"/>
    </source>
</evidence>
<organism evidence="3 4">
    <name type="scientific">Scomber scombrus</name>
    <name type="common">Atlantic mackerel</name>
    <name type="synonym">Scomber vernalis</name>
    <dbReference type="NCBI Taxonomy" id="13677"/>
    <lineage>
        <taxon>Eukaryota</taxon>
        <taxon>Metazoa</taxon>
        <taxon>Chordata</taxon>
        <taxon>Craniata</taxon>
        <taxon>Vertebrata</taxon>
        <taxon>Euteleostomi</taxon>
        <taxon>Actinopterygii</taxon>
        <taxon>Neopterygii</taxon>
        <taxon>Teleostei</taxon>
        <taxon>Neoteleostei</taxon>
        <taxon>Acanthomorphata</taxon>
        <taxon>Pelagiaria</taxon>
        <taxon>Scombriformes</taxon>
        <taxon>Scombridae</taxon>
        <taxon>Scomber</taxon>
    </lineage>
</organism>
<evidence type="ECO:0000313" key="3">
    <source>
        <dbReference type="EMBL" id="CAK6956913.1"/>
    </source>
</evidence>
<dbReference type="SMART" id="SM00537">
    <property type="entry name" value="DCX"/>
    <property type="match status" value="2"/>
</dbReference>
<dbReference type="Pfam" id="PF03607">
    <property type="entry name" value="DCX"/>
    <property type="match status" value="2"/>
</dbReference>
<dbReference type="Gene3D" id="3.10.20.230">
    <property type="entry name" value="Doublecortin domain"/>
    <property type="match status" value="2"/>
</dbReference>
<reference evidence="3 4" key="1">
    <citation type="submission" date="2024-01" db="EMBL/GenBank/DDBJ databases">
        <authorList>
            <person name="Alioto T."/>
            <person name="Alioto T."/>
            <person name="Gomez Garrido J."/>
        </authorList>
    </citation>
    <scope>NUCLEOTIDE SEQUENCE [LARGE SCALE GENOMIC DNA]</scope>
</reference>
<gene>
    <name evidence="3" type="ORF">FSCOSCO3_A014329</name>
</gene>
<keyword evidence="4" id="KW-1185">Reference proteome</keyword>
<dbReference type="InterPro" id="IPR036572">
    <property type="entry name" value="Doublecortin_dom_sf"/>
</dbReference>
<dbReference type="GO" id="GO:0005815">
    <property type="term" value="C:microtubule organizing center"/>
    <property type="evidence" value="ECO:0007669"/>
    <property type="project" value="TreeGrafter"/>
</dbReference>
<keyword evidence="1" id="KW-0677">Repeat</keyword>
<proteinExistence type="predicted"/>
<sequence>MQGTSGRGDLPPTKTIIVYRNGDAFFPGRKIVVNPRQVGTFDNFLTSLTRGLETPFGAVRRLYTPKQGHRVECLDDLTHGGVYVAARNEPFKRLNYCEITTKKSPNKKKEQIRPVVHSRIVVSARWGRTTDESCTIHVFTNGEILVPPVRIRIPKQTLRSWENVLTMVTDKVCLRTGAVYRLHTLDGHPVLGPTELENNQHYVAVGAERFKPLPYDQRVPNRDLVRGNHVAEGQDIQPTIRKTRQAKAAFAHTGGEEDLEHTARGQMKKHTAKLERTKQQRQVSRIPVLFPVGECSVFNAQNKRSETAGATEVQEDRQLKVDLPIDQVEAKIVDEEYEDGRCTVSPYKDSLHDSDGLCLQRSLSAGFRKDKRGNISMLCFDRHDINSKGGETSEIAYERMETLRSLLPCVVSVTVIQLFIYGSPTAFKQYILSLATSDLHSKLTDTPTGLSAQFMNRKVFDKASLKLPDNRLEKGRLTLDSARVQILSHWQLLVIVLLQLYPKEHNVRIFATPLGIELLMQVNHMLYQLNYTGPHGSAPCKALLLSQHSENSPFSIKRIHTAVVLAAAGHSGDKSGEVSPGFTFKEKENCQQPLHFVIQIVFFLMAVRPMYIVTVLAWGLHTSEDLACCLHSDSVPLCTRAAEGHATYAVDAIWKVCLTATAATHATVDK</sequence>
<dbReference type="Proteomes" id="UP001314229">
    <property type="component" value="Unassembled WGS sequence"/>
</dbReference>
<dbReference type="AlphaFoldDB" id="A0AAV1NCV7"/>
<dbReference type="PANTHER" id="PTHR23004">
    <property type="entry name" value="DOUBLECORTIN DOMAIN CONTAINING 2"/>
    <property type="match status" value="1"/>
</dbReference>